<proteinExistence type="predicted"/>
<accession>A0A914RXT9</accession>
<sequence>MNALVICSVESVYLSFAVPPACYEHGMSDVYTATVATWQITQ</sequence>
<dbReference type="AlphaFoldDB" id="A0A914RXT9"/>
<organism evidence="1 2">
    <name type="scientific">Parascaris equorum</name>
    <name type="common">Equine roundworm</name>
    <dbReference type="NCBI Taxonomy" id="6256"/>
    <lineage>
        <taxon>Eukaryota</taxon>
        <taxon>Metazoa</taxon>
        <taxon>Ecdysozoa</taxon>
        <taxon>Nematoda</taxon>
        <taxon>Chromadorea</taxon>
        <taxon>Rhabditida</taxon>
        <taxon>Spirurina</taxon>
        <taxon>Ascaridomorpha</taxon>
        <taxon>Ascaridoidea</taxon>
        <taxon>Ascarididae</taxon>
        <taxon>Parascaris</taxon>
    </lineage>
</organism>
<evidence type="ECO:0000313" key="1">
    <source>
        <dbReference type="Proteomes" id="UP000887564"/>
    </source>
</evidence>
<name>A0A914RXT9_PAREQ</name>
<protein>
    <submittedName>
        <fullName evidence="2">Uncharacterized protein</fullName>
    </submittedName>
</protein>
<dbReference type="WBParaSite" id="PEQ_0001114801-mRNA-1">
    <property type="protein sequence ID" value="PEQ_0001114801-mRNA-1"/>
    <property type="gene ID" value="PEQ_0001114801"/>
</dbReference>
<evidence type="ECO:0000313" key="2">
    <source>
        <dbReference type="WBParaSite" id="PEQ_0001114801-mRNA-1"/>
    </source>
</evidence>
<dbReference type="Proteomes" id="UP000887564">
    <property type="component" value="Unplaced"/>
</dbReference>
<keyword evidence="1" id="KW-1185">Reference proteome</keyword>
<reference evidence="2" key="1">
    <citation type="submission" date="2022-11" db="UniProtKB">
        <authorList>
            <consortium name="WormBaseParasite"/>
        </authorList>
    </citation>
    <scope>IDENTIFICATION</scope>
</reference>